<dbReference type="Pfam" id="PF02291">
    <property type="entry name" value="TFIID-31kDa"/>
    <property type="match status" value="1"/>
</dbReference>
<dbReference type="Gene3D" id="1.10.20.10">
    <property type="entry name" value="Histone, subunit A"/>
    <property type="match status" value="1"/>
</dbReference>
<gene>
    <name evidence="1" type="ORF">CPARA_1gp024</name>
</gene>
<geneLocation type="nucleomorph" evidence="1"/>
<dbReference type="GO" id="GO:0006352">
    <property type="term" value="P:DNA-templated transcription initiation"/>
    <property type="evidence" value="ECO:0007669"/>
    <property type="project" value="InterPro"/>
</dbReference>
<sequence>MFYSNDIVFILKILKEERILKFKHNVPYFFLELIYNFLWDILYQAKLLSRYTKRKNISQVDIKLALLLRYKQNNRLNSTDEPNHITNIINANIFPKKLKSVFVNIFT</sequence>
<accession>F2HH86</accession>
<dbReference type="EMBL" id="CP002172">
    <property type="protein sequence ID" value="AEA38682.1"/>
    <property type="molecule type" value="Genomic_DNA"/>
</dbReference>
<keyword evidence="1" id="KW-0542">Nucleomorph</keyword>
<proteinExistence type="predicted"/>
<dbReference type="Proteomes" id="UP000243423">
    <property type="component" value="Nucleomorph 1"/>
</dbReference>
<organism evidence="1 2">
    <name type="scientific">Cryptomonas paramaecium</name>
    <dbReference type="NCBI Taxonomy" id="2898"/>
    <lineage>
        <taxon>Eukaryota</taxon>
        <taxon>Cryptophyceae</taxon>
        <taxon>Cryptomonadales</taxon>
        <taxon>Cryptomonadaceae</taxon>
        <taxon>Cryptomonas</taxon>
    </lineage>
</organism>
<dbReference type="RefSeq" id="XP_003239580.1">
    <property type="nucleotide sequence ID" value="XM_003239532.1"/>
</dbReference>
<reference evidence="1 2" key="1">
    <citation type="journal article" date="2011" name="Genome Biol. Evol.">
        <title>Complete nucleomorph genome sequence of the nonphotosynthetic alga Cryptomonas paramecium reveals a core nucleomorph gene set.</title>
        <authorList>
            <person name="Tanifuji G."/>
            <person name="Onodera N.T."/>
            <person name="Wheeler T.J."/>
            <person name="Dlutek M."/>
            <person name="Donaher N."/>
            <person name="Archibald J.M."/>
        </authorList>
    </citation>
    <scope>NUCLEOTIDE SEQUENCE [LARGE SCALE GENOMIC DNA]</scope>
    <source>
        <strain evidence="1 2">CCAP977/2A</strain>
    </source>
</reference>
<name>F2HH86_9CRYP</name>
<dbReference type="AlphaFoldDB" id="F2HH86"/>
<protein>
    <submittedName>
        <fullName evidence="1">Uncharacterized protein</fullName>
    </submittedName>
</protein>
<dbReference type="SUPFAM" id="SSF47113">
    <property type="entry name" value="Histone-fold"/>
    <property type="match status" value="1"/>
</dbReference>
<dbReference type="InterPro" id="IPR009072">
    <property type="entry name" value="Histone-fold"/>
</dbReference>
<dbReference type="InterPro" id="IPR003162">
    <property type="entry name" value="TFIID-31"/>
</dbReference>
<evidence type="ECO:0000313" key="2">
    <source>
        <dbReference type="Proteomes" id="UP000243423"/>
    </source>
</evidence>
<dbReference type="GO" id="GO:0046982">
    <property type="term" value="F:protein heterodimerization activity"/>
    <property type="evidence" value="ECO:0007669"/>
    <property type="project" value="InterPro"/>
</dbReference>
<dbReference type="GeneID" id="10447090"/>
<evidence type="ECO:0000313" key="1">
    <source>
        <dbReference type="EMBL" id="AEA38682.1"/>
    </source>
</evidence>